<reference evidence="4" key="1">
    <citation type="journal article" date="2019" name="Int. J. Syst. Evol. Microbiol.">
        <title>The Global Catalogue of Microorganisms (GCM) 10K type strain sequencing project: providing services to taxonomists for standard genome sequencing and annotation.</title>
        <authorList>
            <consortium name="The Broad Institute Genomics Platform"/>
            <consortium name="The Broad Institute Genome Sequencing Center for Infectious Disease"/>
            <person name="Wu L."/>
            <person name="Ma J."/>
        </authorList>
    </citation>
    <scope>NUCLEOTIDE SEQUENCE [LARGE SCALE GENOMIC DNA]</scope>
    <source>
        <strain evidence="4">CCUG 55608</strain>
    </source>
</reference>
<dbReference type="EMBL" id="JBHTLP010000044">
    <property type="protein sequence ID" value="MFD1145371.1"/>
    <property type="molecule type" value="Genomic_DNA"/>
</dbReference>
<dbReference type="Proteomes" id="UP001597116">
    <property type="component" value="Unassembled WGS sequence"/>
</dbReference>
<dbReference type="Pfam" id="PF13101">
    <property type="entry name" value="DUF3945"/>
    <property type="match status" value="1"/>
</dbReference>
<feature type="domain" description="DUF3945" evidence="2">
    <location>
        <begin position="186"/>
        <end position="237"/>
    </location>
</feature>
<proteinExistence type="predicted"/>
<evidence type="ECO:0000313" key="3">
    <source>
        <dbReference type="EMBL" id="MFD1145371.1"/>
    </source>
</evidence>
<protein>
    <submittedName>
        <fullName evidence="3">DUF3945 domain-containing protein</fullName>
    </submittedName>
</protein>
<accession>A0ABW3QKZ5</accession>
<evidence type="ECO:0000259" key="2">
    <source>
        <dbReference type="Pfam" id="PF13101"/>
    </source>
</evidence>
<gene>
    <name evidence="3" type="ORF">ACFQ4C_29870</name>
</gene>
<evidence type="ECO:0000256" key="1">
    <source>
        <dbReference type="SAM" id="MobiDB-lite"/>
    </source>
</evidence>
<dbReference type="InterPro" id="IPR025222">
    <property type="entry name" value="DUF3945"/>
</dbReference>
<organism evidence="3 4">
    <name type="scientific">Larkinella insperata</name>
    <dbReference type="NCBI Taxonomy" id="332158"/>
    <lineage>
        <taxon>Bacteria</taxon>
        <taxon>Pseudomonadati</taxon>
        <taxon>Bacteroidota</taxon>
        <taxon>Cytophagia</taxon>
        <taxon>Cytophagales</taxon>
        <taxon>Spirosomataceae</taxon>
        <taxon>Larkinella</taxon>
    </lineage>
</organism>
<comment type="caution">
    <text evidence="3">The sequence shown here is derived from an EMBL/GenBank/DDBJ whole genome shotgun (WGS) entry which is preliminary data.</text>
</comment>
<sequence>MEPQSYARILADGLDNIAPTPQQAAAATQYAVTDGFLSSEEQSAVLRRQIEPDRPLLQSKLAEVGITKEYLAANPDVEKALFSGQPTPVVTINLPNDLELNGRLRIALTNQGPQLKITPVMPELSIPDKVGDLQLTKQERDDLQQKGYVDKPLQLPENGNYVSTYLRVDKETNTVDLWKVRPEMMPTKLLGVDLTRDQQLQLVTGYPVRIGGLKDQQGEPFDATVKVSVGKQGLEFSDLSRQDIAITPSEKHRNQVAHNNEGAKTDQVHSLEEKLGGVLVSSNAVSGKNETLRQLMQQDEVPNQHRKNLRPKQ</sequence>
<name>A0ABW3QKZ5_9BACT</name>
<keyword evidence="4" id="KW-1185">Reference proteome</keyword>
<feature type="region of interest" description="Disordered" evidence="1">
    <location>
        <begin position="249"/>
        <end position="268"/>
    </location>
</feature>
<dbReference type="RefSeq" id="WP_379885664.1">
    <property type="nucleotide sequence ID" value="NZ_JBHTLP010000044.1"/>
</dbReference>
<evidence type="ECO:0000313" key="4">
    <source>
        <dbReference type="Proteomes" id="UP001597116"/>
    </source>
</evidence>